<dbReference type="PRINTS" id="PR00151">
    <property type="entry name" value="PORPHBDMNASE"/>
</dbReference>
<dbReference type="InterPro" id="IPR036803">
    <property type="entry name" value="Porphobilinogen_deaminase_C_sf"/>
</dbReference>
<evidence type="ECO:0000313" key="12">
    <source>
        <dbReference type="Proteomes" id="UP000553209"/>
    </source>
</evidence>
<dbReference type="SUPFAM" id="SSF54782">
    <property type="entry name" value="Porphobilinogen deaminase (hydroxymethylbilane synthase), C-terminal domain"/>
    <property type="match status" value="1"/>
</dbReference>
<dbReference type="GO" id="GO:0005737">
    <property type="term" value="C:cytoplasm"/>
    <property type="evidence" value="ECO:0007669"/>
    <property type="project" value="UniProtKB-UniRule"/>
</dbReference>
<sequence>MPTWRIGSRGSRLAQTMVTEVLDHLNAAHPEHTWVRRTIMSAGDQDRTSSLRDLASASSGAGVFAGAVEQALLAGEIDVAVHSLKDLPTATTPGTMVAAIPRRHEVRDALCGTTLDALSPGHRVGTGAPRRVGQLHHACPGVVAVPIRGNVPPRLRQMREKGLSGVVLAAAGLHRLGLQENITEYLDPAWWPPSPAQGAIAVQVRTDDTALARVVAAVHDEEAAATTRAERALMKILGGGCHVPIGAYATTRAGGLHLLAQVTSTDGSTTIRAEATGVTDQPEMVGEHVAQRLLDEGVEAVLASSV</sequence>
<comment type="similarity">
    <text evidence="3">Belongs to the HMBS family.</text>
</comment>
<evidence type="ECO:0000259" key="9">
    <source>
        <dbReference type="Pfam" id="PF01379"/>
    </source>
</evidence>
<comment type="function">
    <text evidence="2">Tetrapolymerization of the monopyrrole PBG into the hydroxymethylbilane pre-uroporphyrinogen in several discrete steps.</text>
</comment>
<comment type="catalytic activity">
    <reaction evidence="7">
        <text>4 porphobilinogen + H2O = hydroxymethylbilane + 4 NH4(+)</text>
        <dbReference type="Rhea" id="RHEA:13185"/>
        <dbReference type="ChEBI" id="CHEBI:15377"/>
        <dbReference type="ChEBI" id="CHEBI:28938"/>
        <dbReference type="ChEBI" id="CHEBI:57845"/>
        <dbReference type="ChEBI" id="CHEBI:58126"/>
        <dbReference type="EC" id="2.5.1.61"/>
    </reaction>
</comment>
<dbReference type="PIRSF" id="PIRSF001438">
    <property type="entry name" value="4pyrrol_synth_OHMeBilane_synth"/>
    <property type="match status" value="1"/>
</dbReference>
<dbReference type="NCBIfam" id="TIGR00212">
    <property type="entry name" value="hemC"/>
    <property type="match status" value="1"/>
</dbReference>
<keyword evidence="5 11" id="KW-0808">Transferase</keyword>
<keyword evidence="12" id="KW-1185">Reference proteome</keyword>
<evidence type="ECO:0000256" key="7">
    <source>
        <dbReference type="ARBA" id="ARBA00048169"/>
    </source>
</evidence>
<dbReference type="InterPro" id="IPR022417">
    <property type="entry name" value="Porphobilin_deaminase_N"/>
</dbReference>
<evidence type="ECO:0000313" key="11">
    <source>
        <dbReference type="EMBL" id="NKY96683.1"/>
    </source>
</evidence>
<dbReference type="EMBL" id="JAAXPG010000002">
    <property type="protein sequence ID" value="NKY96683.1"/>
    <property type="molecule type" value="Genomic_DNA"/>
</dbReference>
<dbReference type="GO" id="GO:0004418">
    <property type="term" value="F:hydroxymethylbilane synthase activity"/>
    <property type="evidence" value="ECO:0007669"/>
    <property type="project" value="UniProtKB-UniRule"/>
</dbReference>
<dbReference type="Pfam" id="PF03900">
    <property type="entry name" value="Porphobil_deamC"/>
    <property type="match status" value="1"/>
</dbReference>
<dbReference type="InterPro" id="IPR022418">
    <property type="entry name" value="Porphobilinogen_deaminase_C"/>
</dbReference>
<dbReference type="InterPro" id="IPR000860">
    <property type="entry name" value="HemC"/>
</dbReference>
<dbReference type="Proteomes" id="UP000553209">
    <property type="component" value="Unassembled WGS sequence"/>
</dbReference>
<comment type="caution">
    <text evidence="11">The sequence shown here is derived from an EMBL/GenBank/DDBJ whole genome shotgun (WGS) entry which is preliminary data.</text>
</comment>
<comment type="cofactor">
    <cofactor evidence="1">
        <name>dipyrromethane</name>
        <dbReference type="ChEBI" id="CHEBI:60342"/>
    </cofactor>
</comment>
<dbReference type="InterPro" id="IPR022419">
    <property type="entry name" value="Porphobilin_deaminase_cofac_BS"/>
</dbReference>
<evidence type="ECO:0000256" key="2">
    <source>
        <dbReference type="ARBA" id="ARBA00002869"/>
    </source>
</evidence>
<dbReference type="GO" id="GO:0006783">
    <property type="term" value="P:heme biosynthetic process"/>
    <property type="evidence" value="ECO:0007669"/>
    <property type="project" value="TreeGrafter"/>
</dbReference>
<dbReference type="PANTHER" id="PTHR11557">
    <property type="entry name" value="PORPHOBILINOGEN DEAMINASE"/>
    <property type="match status" value="1"/>
</dbReference>
<organism evidence="11 12">
    <name type="scientific">Nocardiopsis alborubida</name>
    <dbReference type="NCBI Taxonomy" id="146802"/>
    <lineage>
        <taxon>Bacteria</taxon>
        <taxon>Bacillati</taxon>
        <taxon>Actinomycetota</taxon>
        <taxon>Actinomycetes</taxon>
        <taxon>Streptosporangiales</taxon>
        <taxon>Nocardiopsidaceae</taxon>
        <taxon>Nocardiopsis</taxon>
    </lineage>
</organism>
<dbReference type="Pfam" id="PF01379">
    <property type="entry name" value="Porphobil_deam"/>
    <property type="match status" value="1"/>
</dbReference>
<evidence type="ECO:0000256" key="6">
    <source>
        <dbReference type="ARBA" id="ARBA00023244"/>
    </source>
</evidence>
<evidence type="ECO:0000256" key="3">
    <source>
        <dbReference type="ARBA" id="ARBA00005638"/>
    </source>
</evidence>
<evidence type="ECO:0000256" key="5">
    <source>
        <dbReference type="ARBA" id="ARBA00022679"/>
    </source>
</evidence>
<dbReference type="PANTHER" id="PTHR11557:SF0">
    <property type="entry name" value="PORPHOBILINOGEN DEAMINASE"/>
    <property type="match status" value="1"/>
</dbReference>
<dbReference type="PROSITE" id="PS00533">
    <property type="entry name" value="PORPHOBILINOGEN_DEAM"/>
    <property type="match status" value="1"/>
</dbReference>
<dbReference type="AlphaFoldDB" id="A0A7X6RNM1"/>
<name>A0A7X6RNM1_9ACTN</name>
<evidence type="ECO:0000256" key="1">
    <source>
        <dbReference type="ARBA" id="ARBA00001916"/>
    </source>
</evidence>
<dbReference type="Gene3D" id="3.40.190.10">
    <property type="entry name" value="Periplasmic binding protein-like II"/>
    <property type="match status" value="2"/>
</dbReference>
<gene>
    <name evidence="11" type="primary">hemC</name>
    <name evidence="11" type="ORF">HGB44_03195</name>
</gene>
<evidence type="ECO:0000256" key="8">
    <source>
        <dbReference type="NCBIfam" id="TIGR00212"/>
    </source>
</evidence>
<dbReference type="Gene3D" id="3.30.160.40">
    <property type="entry name" value="Porphobilinogen deaminase, C-terminal domain"/>
    <property type="match status" value="1"/>
</dbReference>
<dbReference type="RefSeq" id="WP_061080249.1">
    <property type="nucleotide sequence ID" value="NZ_JAAXPG010000002.1"/>
</dbReference>
<keyword evidence="6" id="KW-0627">Porphyrin biosynthesis</keyword>
<reference evidence="11 12" key="1">
    <citation type="submission" date="2020-04" db="EMBL/GenBank/DDBJ databases">
        <title>MicrobeNet Type strains.</title>
        <authorList>
            <person name="Nicholson A.C."/>
        </authorList>
    </citation>
    <scope>NUCLEOTIDE SEQUENCE [LARGE SCALE GENOMIC DNA]</scope>
    <source>
        <strain evidence="11 12">ATCC 23612</strain>
    </source>
</reference>
<proteinExistence type="inferred from homology"/>
<evidence type="ECO:0000256" key="4">
    <source>
        <dbReference type="ARBA" id="ARBA00012655"/>
    </source>
</evidence>
<protein>
    <recommendedName>
        <fullName evidence="4 8">Hydroxymethylbilane synthase</fullName>
        <ecNumber evidence="4 8">2.5.1.61</ecNumber>
    </recommendedName>
</protein>
<dbReference type="EC" id="2.5.1.61" evidence="4 8"/>
<accession>A0A7X6RNM1</accession>
<feature type="domain" description="Porphobilinogen deaminase C-terminal" evidence="10">
    <location>
        <begin position="226"/>
        <end position="294"/>
    </location>
</feature>
<feature type="domain" description="Porphobilinogen deaminase N-terminal" evidence="9">
    <location>
        <begin position="5"/>
        <end position="211"/>
    </location>
</feature>
<dbReference type="SUPFAM" id="SSF53850">
    <property type="entry name" value="Periplasmic binding protein-like II"/>
    <property type="match status" value="1"/>
</dbReference>
<evidence type="ECO:0000259" key="10">
    <source>
        <dbReference type="Pfam" id="PF03900"/>
    </source>
</evidence>